<evidence type="ECO:0000259" key="4">
    <source>
        <dbReference type="Pfam" id="PF14420"/>
    </source>
</evidence>
<organism evidence="5 6">
    <name type="scientific">Periconia macrospinosa</name>
    <dbReference type="NCBI Taxonomy" id="97972"/>
    <lineage>
        <taxon>Eukaryota</taxon>
        <taxon>Fungi</taxon>
        <taxon>Dikarya</taxon>
        <taxon>Ascomycota</taxon>
        <taxon>Pezizomycotina</taxon>
        <taxon>Dothideomycetes</taxon>
        <taxon>Pleosporomycetidae</taxon>
        <taxon>Pleosporales</taxon>
        <taxon>Massarineae</taxon>
        <taxon>Periconiaceae</taxon>
        <taxon>Periconia</taxon>
    </lineage>
</organism>
<sequence>MSKRALENREWENHRAEIVRLYEVKSLAEVMTAMRASAGFVRTKCQYERRLKAWRINKYSKSDDWKFIASRYHARQLEGRQTAVEIRGEMIADRKVRKEIARQGYETTLERLTYHPRLPTPPGIRLYPPPRSPVAVENGLEKVSDTSRSLPQPTPMAWTESLLLDLAEATPWHQFAVTIRPMSIGSDNLLTFPDNRIDDHPILTSTLNTDNGDLINATKRSKIREWYDDILCSQYITSELSNVWIHPACIHPTNYLPLSRNAASQIDTKTVLELTTRCSPVEFLKHAMYLISNNFDNYNNNLGSAIFELLRVYQNRSFLQHLIDQKLVSAAGFLEKLVFPAIKDSNISLLKMIIDSGWSIQGKTLGPGNLSGKTALQLSIEMDREDVVEFLLNQGANGNESRIPKQTQLLQNHHHWFHSSNYENFLELAASSGRFTLVRKLLIPRPQFTHGNPQITIVVLQFAILYGDLESFRFLLARAQELHPQVQAEPWMLLEAASVQRSHAMFSEVLELFSTTTHGLNPAGMGGVLAAAYMSQDLDRVKILHDIGASLTTVPGIFTDNTHDCRNYDIGYVLNFELQIESPPFCFLPMSILHLATERDDIDTVAFLIYNGADVNQSCRYLSPLQIAVYRRNKIIVQVLLEAGADVDMAVGDIDHHPREYCDLELIVGRPTVRLALESGSDVILETLLQYGPNIARFTDYDLLHWAIQGKNSKLVNRVIQNFKTTANVSSDILADCVINLGCHIGFQIISEITDLDPAVFYSVEVMYAIIFHHDSSCLQGFLKEARTILGDLPSIYAASGMAFACTMGYFDLLNIFLDAGARPYETPARQFHIRCALVELVYARKTSALDVLSTLINACDRPEREDDELIWKTALFEISNSLLQASFEGRRHDLAAYLVSLGAELNAPAIVILGTTFHTALQYSAQFPNESLLELLLYKGATPFASPAISHGATATQFAAISGNFKNLSILLKHGVDINEPPGDHEGRTAIEGAAEHGRLDMVRFLLEAGANVKSKTSYNYRRTIYRAWENGHGTICQMIQNWKAQRYGLDECESLETIVRTITEDELDFESPAAKIRYLEWRYQQSQN</sequence>
<protein>
    <submittedName>
        <fullName evidence="5">Ankyrin</fullName>
    </submittedName>
</protein>
<dbReference type="Gene3D" id="1.25.40.20">
    <property type="entry name" value="Ankyrin repeat-containing domain"/>
    <property type="match status" value="3"/>
</dbReference>
<dbReference type="PROSITE" id="PS50297">
    <property type="entry name" value="ANK_REP_REGION"/>
    <property type="match status" value="5"/>
</dbReference>
<dbReference type="Pfam" id="PF12796">
    <property type="entry name" value="Ank_2"/>
    <property type="match status" value="2"/>
</dbReference>
<dbReference type="SUPFAM" id="SSF48403">
    <property type="entry name" value="Ankyrin repeat"/>
    <property type="match status" value="1"/>
</dbReference>
<dbReference type="SUPFAM" id="SSF140860">
    <property type="entry name" value="Pseudo ankyrin repeat-like"/>
    <property type="match status" value="1"/>
</dbReference>
<dbReference type="Pfam" id="PF14420">
    <property type="entry name" value="Clr5"/>
    <property type="match status" value="1"/>
</dbReference>
<evidence type="ECO:0000313" key="5">
    <source>
        <dbReference type="EMBL" id="PVI06284.1"/>
    </source>
</evidence>
<proteinExistence type="predicted"/>
<evidence type="ECO:0000256" key="1">
    <source>
        <dbReference type="ARBA" id="ARBA00022737"/>
    </source>
</evidence>
<feature type="repeat" description="ANK" evidence="3">
    <location>
        <begin position="952"/>
        <end position="984"/>
    </location>
</feature>
<keyword evidence="6" id="KW-1185">Reference proteome</keyword>
<dbReference type="Pfam" id="PF00023">
    <property type="entry name" value="Ank"/>
    <property type="match status" value="1"/>
</dbReference>
<dbReference type="InterPro" id="IPR036770">
    <property type="entry name" value="Ankyrin_rpt-contain_sf"/>
</dbReference>
<dbReference type="SMART" id="SM00248">
    <property type="entry name" value="ANK"/>
    <property type="match status" value="11"/>
</dbReference>
<gene>
    <name evidence="5" type="ORF">DM02DRAFT_679721</name>
</gene>
<evidence type="ECO:0000313" key="6">
    <source>
        <dbReference type="Proteomes" id="UP000244855"/>
    </source>
</evidence>
<dbReference type="PANTHER" id="PTHR24198:SF165">
    <property type="entry name" value="ANKYRIN REPEAT-CONTAINING PROTEIN-RELATED"/>
    <property type="match status" value="1"/>
</dbReference>
<dbReference type="InterPro" id="IPR002110">
    <property type="entry name" value="Ankyrin_rpt"/>
</dbReference>
<feature type="repeat" description="ANK" evidence="3">
    <location>
        <begin position="620"/>
        <end position="652"/>
    </location>
</feature>
<keyword evidence="1" id="KW-0677">Repeat</keyword>
<accession>A0A2V1E9G4</accession>
<feature type="repeat" description="ANK" evidence="3">
    <location>
        <begin position="987"/>
        <end position="1019"/>
    </location>
</feature>
<dbReference type="Proteomes" id="UP000244855">
    <property type="component" value="Unassembled WGS sequence"/>
</dbReference>
<keyword evidence="2 3" id="KW-0040">ANK repeat</keyword>
<dbReference type="AlphaFoldDB" id="A0A2V1E9G4"/>
<evidence type="ECO:0000256" key="3">
    <source>
        <dbReference type="PROSITE-ProRule" id="PRU00023"/>
    </source>
</evidence>
<dbReference type="OrthoDB" id="539213at2759"/>
<dbReference type="PANTHER" id="PTHR24198">
    <property type="entry name" value="ANKYRIN REPEAT AND PROTEIN KINASE DOMAIN-CONTAINING PROTEIN"/>
    <property type="match status" value="1"/>
</dbReference>
<dbReference type="PROSITE" id="PS50088">
    <property type="entry name" value="ANK_REPEAT"/>
    <property type="match status" value="5"/>
</dbReference>
<dbReference type="EMBL" id="KZ805309">
    <property type="protein sequence ID" value="PVI06284.1"/>
    <property type="molecule type" value="Genomic_DNA"/>
</dbReference>
<dbReference type="STRING" id="97972.A0A2V1E9G4"/>
<feature type="repeat" description="ANK" evidence="3">
    <location>
        <begin position="371"/>
        <end position="403"/>
    </location>
</feature>
<dbReference type="InterPro" id="IPR025676">
    <property type="entry name" value="Clr5_dom"/>
</dbReference>
<feature type="domain" description="Clr5" evidence="4">
    <location>
        <begin position="9"/>
        <end position="58"/>
    </location>
</feature>
<feature type="repeat" description="ANK" evidence="3">
    <location>
        <begin position="588"/>
        <end position="620"/>
    </location>
</feature>
<reference evidence="5 6" key="1">
    <citation type="journal article" date="2018" name="Sci. Rep.">
        <title>Comparative genomics provides insights into the lifestyle and reveals functional heterogeneity of dark septate endophytic fungi.</title>
        <authorList>
            <person name="Knapp D.G."/>
            <person name="Nemeth J.B."/>
            <person name="Barry K."/>
            <person name="Hainaut M."/>
            <person name="Henrissat B."/>
            <person name="Johnson J."/>
            <person name="Kuo A."/>
            <person name="Lim J.H.P."/>
            <person name="Lipzen A."/>
            <person name="Nolan M."/>
            <person name="Ohm R.A."/>
            <person name="Tamas L."/>
            <person name="Grigoriev I.V."/>
            <person name="Spatafora J.W."/>
            <person name="Nagy L.G."/>
            <person name="Kovacs G.M."/>
        </authorList>
    </citation>
    <scope>NUCLEOTIDE SEQUENCE [LARGE SCALE GENOMIC DNA]</scope>
    <source>
        <strain evidence="5 6">DSE2036</strain>
    </source>
</reference>
<name>A0A2V1E9G4_9PLEO</name>
<evidence type="ECO:0000256" key="2">
    <source>
        <dbReference type="ARBA" id="ARBA00023043"/>
    </source>
</evidence>